<name>A0A4R2EZ45_9BACT</name>
<dbReference type="InterPro" id="IPR003772">
    <property type="entry name" value="YceD"/>
</dbReference>
<keyword evidence="3" id="KW-1185">Reference proteome</keyword>
<dbReference type="AlphaFoldDB" id="A0A4R2EZ45"/>
<dbReference type="EMBL" id="SLWB01000002">
    <property type="protein sequence ID" value="TCN72254.1"/>
    <property type="molecule type" value="Genomic_DNA"/>
</dbReference>
<dbReference type="Proteomes" id="UP000294830">
    <property type="component" value="Unassembled WGS sequence"/>
</dbReference>
<organism evidence="2 3">
    <name type="scientific">Acetobacteroides hydrogenigenes</name>
    <dbReference type="NCBI Taxonomy" id="979970"/>
    <lineage>
        <taxon>Bacteria</taxon>
        <taxon>Pseudomonadati</taxon>
        <taxon>Bacteroidota</taxon>
        <taxon>Bacteroidia</taxon>
        <taxon>Bacteroidales</taxon>
        <taxon>Rikenellaceae</taxon>
        <taxon>Acetobacteroides</taxon>
    </lineage>
</organism>
<sequence length="178" mass="20619">MSYLNCYTIPVKGLALGEHEVSYDVNDKFFKCFEDSEIQKGDVNVLVHAKKASSFIELDFDIEGNVMVTCDRCLEEYSQNIRFEGSLFVKFSSLIKEEEGDVIYVDPNEGELNLARYIYESICLSLPYQKIHPMDENGKSTCNPEMLERLEAIETNFYEEPSDNEEEEVEEEEEDEML</sequence>
<dbReference type="Pfam" id="PF02620">
    <property type="entry name" value="YceD"/>
    <property type="match status" value="1"/>
</dbReference>
<feature type="region of interest" description="Disordered" evidence="1">
    <location>
        <begin position="156"/>
        <end position="178"/>
    </location>
</feature>
<protein>
    <submittedName>
        <fullName evidence="2">Uncharacterized metal-binding protein YceD (DUF177 family)</fullName>
    </submittedName>
</protein>
<evidence type="ECO:0000313" key="2">
    <source>
        <dbReference type="EMBL" id="TCN72254.1"/>
    </source>
</evidence>
<evidence type="ECO:0000256" key="1">
    <source>
        <dbReference type="SAM" id="MobiDB-lite"/>
    </source>
</evidence>
<comment type="caution">
    <text evidence="2">The sequence shown here is derived from an EMBL/GenBank/DDBJ whole genome shotgun (WGS) entry which is preliminary data.</text>
</comment>
<evidence type="ECO:0000313" key="3">
    <source>
        <dbReference type="Proteomes" id="UP000294830"/>
    </source>
</evidence>
<dbReference type="RefSeq" id="WP_131838310.1">
    <property type="nucleotide sequence ID" value="NZ_SLWB01000002.1"/>
</dbReference>
<gene>
    <name evidence="2" type="ORF">CLV25_102219</name>
</gene>
<dbReference type="OrthoDB" id="1524821at2"/>
<accession>A0A4R2EZ45</accession>
<feature type="compositionally biased region" description="Acidic residues" evidence="1">
    <location>
        <begin position="160"/>
        <end position="178"/>
    </location>
</feature>
<proteinExistence type="predicted"/>
<reference evidence="2 3" key="1">
    <citation type="submission" date="2019-03" db="EMBL/GenBank/DDBJ databases">
        <title>Genomic Encyclopedia of Archaeal and Bacterial Type Strains, Phase II (KMG-II): from individual species to whole genera.</title>
        <authorList>
            <person name="Goeker M."/>
        </authorList>
    </citation>
    <scope>NUCLEOTIDE SEQUENCE [LARGE SCALE GENOMIC DNA]</scope>
    <source>
        <strain evidence="2 3">RL-C</strain>
    </source>
</reference>